<protein>
    <submittedName>
        <fullName evidence="2">Uncharacterized protein</fullName>
    </submittedName>
</protein>
<evidence type="ECO:0000256" key="1">
    <source>
        <dbReference type="SAM" id="Phobius"/>
    </source>
</evidence>
<evidence type="ECO:0000313" key="3">
    <source>
        <dbReference type="Proteomes" id="UP000796880"/>
    </source>
</evidence>
<dbReference type="AlphaFoldDB" id="A0A8K0E1U1"/>
<evidence type="ECO:0000313" key="2">
    <source>
        <dbReference type="EMBL" id="KAF3437895.1"/>
    </source>
</evidence>
<gene>
    <name evidence="2" type="ORF">FNV43_RR20651</name>
</gene>
<keyword evidence="1" id="KW-0812">Transmembrane</keyword>
<organism evidence="2 3">
    <name type="scientific">Rhamnella rubrinervis</name>
    <dbReference type="NCBI Taxonomy" id="2594499"/>
    <lineage>
        <taxon>Eukaryota</taxon>
        <taxon>Viridiplantae</taxon>
        <taxon>Streptophyta</taxon>
        <taxon>Embryophyta</taxon>
        <taxon>Tracheophyta</taxon>
        <taxon>Spermatophyta</taxon>
        <taxon>Magnoliopsida</taxon>
        <taxon>eudicotyledons</taxon>
        <taxon>Gunneridae</taxon>
        <taxon>Pentapetalae</taxon>
        <taxon>rosids</taxon>
        <taxon>fabids</taxon>
        <taxon>Rosales</taxon>
        <taxon>Rhamnaceae</taxon>
        <taxon>rhamnoid group</taxon>
        <taxon>Rhamneae</taxon>
        <taxon>Rhamnella</taxon>
    </lineage>
</organism>
<keyword evidence="3" id="KW-1185">Reference proteome</keyword>
<comment type="caution">
    <text evidence="2">The sequence shown here is derived from an EMBL/GenBank/DDBJ whole genome shotgun (WGS) entry which is preliminary data.</text>
</comment>
<dbReference type="Proteomes" id="UP000796880">
    <property type="component" value="Unassembled WGS sequence"/>
</dbReference>
<feature type="transmembrane region" description="Helical" evidence="1">
    <location>
        <begin position="128"/>
        <end position="151"/>
    </location>
</feature>
<reference evidence="2" key="1">
    <citation type="submission" date="2020-03" db="EMBL/GenBank/DDBJ databases">
        <title>A high-quality chromosome-level genome assembly of a woody plant with both climbing and erect habits, Rhamnella rubrinervis.</title>
        <authorList>
            <person name="Lu Z."/>
            <person name="Yang Y."/>
            <person name="Zhu X."/>
            <person name="Sun Y."/>
        </authorList>
    </citation>
    <scope>NUCLEOTIDE SEQUENCE</scope>
    <source>
        <strain evidence="2">BYM</strain>
        <tissue evidence="2">Leaf</tissue>
    </source>
</reference>
<name>A0A8K0E1U1_9ROSA</name>
<keyword evidence="1" id="KW-1133">Transmembrane helix</keyword>
<accession>A0A8K0E1U1</accession>
<dbReference type="EMBL" id="VOIH02000009">
    <property type="protein sequence ID" value="KAF3437895.1"/>
    <property type="molecule type" value="Genomic_DNA"/>
</dbReference>
<proteinExistence type="predicted"/>
<sequence>MGRVRGVVGWAWAGGGDGDAFRWAGLIMGAGLRASVGRSSLGQWIVLMQWGLGWGWACNGGRCWGVLCWAESGWGFECGWGRALLGLEWRLGFDVICIGLSLGCVACAGAGLGMVAGLLWAWSGAGLYLAWVETGHALLVGLLGWSSLGFWRSAVNVTGAGLSSRDWIGCWGQGPCLLGLGFFRLGLGAGNLIGAGLC</sequence>
<keyword evidence="1" id="KW-0472">Membrane</keyword>
<feature type="transmembrane region" description="Helical" evidence="1">
    <location>
        <begin position="91"/>
        <end position="122"/>
    </location>
</feature>